<dbReference type="GeneID" id="33334455"/>
<dbReference type="STRING" id="277988.SAMN05216170_0248"/>
<evidence type="ECO:0000259" key="1">
    <source>
        <dbReference type="Pfam" id="PF10130"/>
    </source>
</evidence>
<dbReference type="Proteomes" id="UP000250136">
    <property type="component" value="Chromosome"/>
</dbReference>
<reference evidence="4 6" key="3">
    <citation type="submission" date="2016-10" db="EMBL/GenBank/DDBJ databases">
        <authorList>
            <person name="de Groot N.N."/>
        </authorList>
    </citation>
    <scope>NUCLEOTIDE SEQUENCE [LARGE SCALE GENOMIC DNA]</scope>
    <source>
        <strain evidence="4 6">OGL-20</strain>
    </source>
</reference>
<dbReference type="Proteomes" id="UP000182125">
    <property type="component" value="Unassembled WGS sequence"/>
</dbReference>
<dbReference type="EMBL" id="LIXN01000012">
    <property type="protein sequence ID" value="KQH82109.1"/>
    <property type="molecule type" value="Genomic_DNA"/>
</dbReference>
<dbReference type="EMBL" id="FOIW01000001">
    <property type="protein sequence ID" value="SEV83444.1"/>
    <property type="molecule type" value="Genomic_DNA"/>
</dbReference>
<reference evidence="3 5" key="1">
    <citation type="submission" date="2015-08" db="EMBL/GenBank/DDBJ databases">
        <title>Thermococcus thioreducens DSM 14981 genome sequencing.</title>
        <authorList>
            <person name="Hong S.-J."/>
            <person name="Kim M.-C."/>
            <person name="Shin J.-H."/>
        </authorList>
    </citation>
    <scope>NUCLEOTIDE SEQUENCE [LARGE SCALE GENOMIC DNA]</scope>
    <source>
        <strain evidence="3 5">DSM 14981</strain>
    </source>
</reference>
<evidence type="ECO:0000313" key="3">
    <source>
        <dbReference type="EMBL" id="KQH82109.1"/>
    </source>
</evidence>
<dbReference type="Proteomes" id="UP000051862">
    <property type="component" value="Unassembled WGS sequence"/>
</dbReference>
<reference evidence="2 7" key="2">
    <citation type="submission" date="2016-04" db="EMBL/GenBank/DDBJ databases">
        <title>Complete genome sequence of Thermococcus thioreducens type strain OGL-20P.</title>
        <authorList>
            <person name="Oger P.M."/>
        </authorList>
    </citation>
    <scope>NUCLEOTIDE SEQUENCE [LARGE SCALE GENOMIC DNA]</scope>
    <source>
        <strain evidence="2 7">OGL-20P</strain>
    </source>
</reference>
<dbReference type="InterPro" id="IPR002716">
    <property type="entry name" value="PIN_dom"/>
</dbReference>
<protein>
    <submittedName>
        <fullName evidence="4">PIN domain-containing protein</fullName>
    </submittedName>
</protein>
<gene>
    <name evidence="2" type="ORF">A3L14_08485</name>
    <name evidence="3" type="ORF">AMR53_07765</name>
    <name evidence="4" type="ORF">SAMN05216170_0248</name>
</gene>
<dbReference type="EMBL" id="CP015105">
    <property type="protein sequence ID" value="ASJ12919.1"/>
    <property type="molecule type" value="Genomic_DNA"/>
</dbReference>
<evidence type="ECO:0000313" key="2">
    <source>
        <dbReference type="EMBL" id="ASJ12919.1"/>
    </source>
</evidence>
<dbReference type="SUPFAM" id="SSF88723">
    <property type="entry name" value="PIN domain-like"/>
    <property type="match status" value="1"/>
</dbReference>
<name>A0A0Q2QQ91_9EURY</name>
<evidence type="ECO:0000313" key="7">
    <source>
        <dbReference type="Proteomes" id="UP000250136"/>
    </source>
</evidence>
<dbReference type="RefSeq" id="WP_055429715.1">
    <property type="nucleotide sequence ID" value="NZ_CP015105.1"/>
</dbReference>
<dbReference type="InterPro" id="IPR029060">
    <property type="entry name" value="PIN-like_dom_sf"/>
</dbReference>
<dbReference type="Pfam" id="PF10130">
    <property type="entry name" value="PIN_2"/>
    <property type="match status" value="1"/>
</dbReference>
<dbReference type="AlphaFoldDB" id="A0A0Q2QQ91"/>
<evidence type="ECO:0000313" key="6">
    <source>
        <dbReference type="Proteomes" id="UP000182125"/>
    </source>
</evidence>
<evidence type="ECO:0000313" key="4">
    <source>
        <dbReference type="EMBL" id="SEV83444.1"/>
    </source>
</evidence>
<feature type="domain" description="PIN" evidence="1">
    <location>
        <begin position="6"/>
        <end position="110"/>
    </location>
</feature>
<dbReference type="KEGG" id="ttd:A3L14_08485"/>
<accession>A0A0Q2QQ91</accession>
<evidence type="ECO:0000313" key="5">
    <source>
        <dbReference type="Proteomes" id="UP000051862"/>
    </source>
</evidence>
<dbReference type="PATRIC" id="fig|277988.4.peg.1636"/>
<keyword evidence="7" id="KW-1185">Reference proteome</keyword>
<dbReference type="Gene3D" id="3.40.50.1010">
    <property type="entry name" value="5'-nuclease"/>
    <property type="match status" value="1"/>
</dbReference>
<dbReference type="CDD" id="cd09854">
    <property type="entry name" value="PIN_VapC-like"/>
    <property type="match status" value="1"/>
</dbReference>
<organism evidence="3 5">
    <name type="scientific">Thermococcus thioreducens</name>
    <dbReference type="NCBI Taxonomy" id="277988"/>
    <lineage>
        <taxon>Archaea</taxon>
        <taxon>Methanobacteriati</taxon>
        <taxon>Methanobacteriota</taxon>
        <taxon>Thermococci</taxon>
        <taxon>Thermococcales</taxon>
        <taxon>Thermococcaceae</taxon>
        <taxon>Thermococcus</taxon>
    </lineage>
</organism>
<sequence>MEIAVVVDTNVIFAALVRSEGLNRYILALYPELFPFFYPQLVQEEITNHISEIAKKAGITPEEIEIAMEIIFEPMTPVSSSQLRHYKQEARKYVRDHADAPFVACALALKMNTMMLSS</sequence>
<dbReference type="OrthoDB" id="380347at2157"/>
<proteinExistence type="predicted"/>